<comment type="caution">
    <text evidence="2">The sequence shown here is derived from an EMBL/GenBank/DDBJ whole genome shotgun (WGS) entry which is preliminary data.</text>
</comment>
<gene>
    <name evidence="2" type="ORF">Dxin01_01408</name>
</gene>
<feature type="compositionally biased region" description="Basic and acidic residues" evidence="1">
    <location>
        <begin position="46"/>
        <end position="73"/>
    </location>
</feature>
<dbReference type="Proteomes" id="UP001458946">
    <property type="component" value="Unassembled WGS sequence"/>
</dbReference>
<protein>
    <submittedName>
        <fullName evidence="2">Uncharacterized protein</fullName>
    </submittedName>
</protein>
<keyword evidence="3" id="KW-1185">Reference proteome</keyword>
<proteinExistence type="predicted"/>
<evidence type="ECO:0000313" key="3">
    <source>
        <dbReference type="Proteomes" id="UP001458946"/>
    </source>
</evidence>
<reference evidence="2 3" key="1">
    <citation type="submission" date="2024-02" db="EMBL/GenBank/DDBJ databases">
        <title>Deinococcus xinjiangensis NBRC 107630.</title>
        <authorList>
            <person name="Ichikawa N."/>
            <person name="Katano-Makiyama Y."/>
            <person name="Hidaka K."/>
        </authorList>
    </citation>
    <scope>NUCLEOTIDE SEQUENCE [LARGE SCALE GENOMIC DNA]</scope>
    <source>
        <strain evidence="2 3">NBRC 107630</strain>
    </source>
</reference>
<name>A0ABP9VAD7_9DEIO</name>
<organism evidence="2 3">
    <name type="scientific">Deinococcus xinjiangensis</name>
    <dbReference type="NCBI Taxonomy" id="457454"/>
    <lineage>
        <taxon>Bacteria</taxon>
        <taxon>Thermotogati</taxon>
        <taxon>Deinococcota</taxon>
        <taxon>Deinococci</taxon>
        <taxon>Deinococcales</taxon>
        <taxon>Deinococcaceae</taxon>
        <taxon>Deinococcus</taxon>
    </lineage>
</organism>
<dbReference type="EMBL" id="BAABRN010000012">
    <property type="protein sequence ID" value="GAA5501671.1"/>
    <property type="molecule type" value="Genomic_DNA"/>
</dbReference>
<feature type="region of interest" description="Disordered" evidence="1">
    <location>
        <begin position="1"/>
        <end position="79"/>
    </location>
</feature>
<sequence>MQEAQAEAMSDKEQFGYDPANQAPAEGQSHPIPPEDKGKNPNIDPAAKDEPAEGGRDEVEGSAEREDGREHGSGHSKRQ</sequence>
<accession>A0ABP9VAD7</accession>
<evidence type="ECO:0000256" key="1">
    <source>
        <dbReference type="SAM" id="MobiDB-lite"/>
    </source>
</evidence>
<evidence type="ECO:0000313" key="2">
    <source>
        <dbReference type="EMBL" id="GAA5501671.1"/>
    </source>
</evidence>